<dbReference type="EMBL" id="MU825413">
    <property type="protein sequence ID" value="KAJ7390631.1"/>
    <property type="molecule type" value="Genomic_DNA"/>
</dbReference>
<dbReference type="InterPro" id="IPR051133">
    <property type="entry name" value="Adapter_Engulfment-Domain"/>
</dbReference>
<comment type="caution">
    <text evidence="2">The sequence shown here is derived from an EMBL/GenBank/DDBJ whole genome shotgun (WGS) entry which is preliminary data.</text>
</comment>
<dbReference type="SUPFAM" id="SSF50729">
    <property type="entry name" value="PH domain-like"/>
    <property type="match status" value="1"/>
</dbReference>
<proteinExistence type="predicted"/>
<gene>
    <name evidence="2" type="primary">LDLRAP1_3</name>
    <name evidence="2" type="ORF">OS493_023340</name>
</gene>
<dbReference type="SMART" id="SM00462">
    <property type="entry name" value="PTB"/>
    <property type="match status" value="1"/>
</dbReference>
<organism evidence="2 3">
    <name type="scientific">Desmophyllum pertusum</name>
    <dbReference type="NCBI Taxonomy" id="174260"/>
    <lineage>
        <taxon>Eukaryota</taxon>
        <taxon>Metazoa</taxon>
        <taxon>Cnidaria</taxon>
        <taxon>Anthozoa</taxon>
        <taxon>Hexacorallia</taxon>
        <taxon>Scleractinia</taxon>
        <taxon>Caryophylliina</taxon>
        <taxon>Caryophylliidae</taxon>
        <taxon>Desmophyllum</taxon>
    </lineage>
</organism>
<name>A0A9W9ZZB6_9CNID</name>
<dbReference type="CDD" id="cd00934">
    <property type="entry name" value="PTB"/>
    <property type="match status" value="1"/>
</dbReference>
<dbReference type="Pfam" id="PF00640">
    <property type="entry name" value="PID"/>
    <property type="match status" value="1"/>
</dbReference>
<dbReference type="Gene3D" id="2.30.29.30">
    <property type="entry name" value="Pleckstrin-homology domain (PH domain)/Phosphotyrosine-binding domain (PTB)"/>
    <property type="match status" value="1"/>
</dbReference>
<dbReference type="InterPro" id="IPR011993">
    <property type="entry name" value="PH-like_dom_sf"/>
</dbReference>
<accession>A0A9W9ZZB6</accession>
<evidence type="ECO:0000313" key="2">
    <source>
        <dbReference type="EMBL" id="KAJ7390631.1"/>
    </source>
</evidence>
<dbReference type="Proteomes" id="UP001163046">
    <property type="component" value="Unassembled WGS sequence"/>
</dbReference>
<dbReference type="OrthoDB" id="5962185at2759"/>
<dbReference type="PANTHER" id="PTHR11232:SF74">
    <property type="entry name" value="PTB DOMAIN-CONTAINING ADAPTER PROTEIN CED-6-LIKE PROTEIN"/>
    <property type="match status" value="1"/>
</dbReference>
<dbReference type="InterPro" id="IPR006020">
    <property type="entry name" value="PTB/PI_dom"/>
</dbReference>
<keyword evidence="2" id="KW-0449">Lipoprotein</keyword>
<keyword evidence="2" id="KW-0675">Receptor</keyword>
<sequence length="176" mass="20029">MAKSKAPRRKFSSEKAKGYYELNDEEPTFAARYLGKTKVEDNFQPEKGLAISARCVDKLHGLLQSKGKRRKVSLLISSNISRGLTVTEQGSKNELCYKLFDIAFCSTDVRNHTIFSFIAECDGELQCQAFVFKTEERAKAMCLALSEAFTIAHGEWMRKRKREESRKGREEITADT</sequence>
<protein>
    <submittedName>
        <fullName evidence="2">Low density lipoprotein receptor adapter protein 1</fullName>
    </submittedName>
</protein>
<dbReference type="PANTHER" id="PTHR11232">
    <property type="entry name" value="PHOSPHOTYROSINE INTERACTION DOMAIN-CONTAINING FAMILY MEMBER"/>
    <property type="match status" value="1"/>
</dbReference>
<reference evidence="2" key="1">
    <citation type="submission" date="2023-01" db="EMBL/GenBank/DDBJ databases">
        <title>Genome assembly of the deep-sea coral Lophelia pertusa.</title>
        <authorList>
            <person name="Herrera S."/>
            <person name="Cordes E."/>
        </authorList>
    </citation>
    <scope>NUCLEOTIDE SEQUENCE</scope>
    <source>
        <strain evidence="2">USNM1676648</strain>
        <tissue evidence="2">Polyp</tissue>
    </source>
</reference>
<evidence type="ECO:0000313" key="3">
    <source>
        <dbReference type="Proteomes" id="UP001163046"/>
    </source>
</evidence>
<keyword evidence="3" id="KW-1185">Reference proteome</keyword>
<dbReference type="PROSITE" id="PS01179">
    <property type="entry name" value="PID"/>
    <property type="match status" value="1"/>
</dbReference>
<dbReference type="AlphaFoldDB" id="A0A9W9ZZB6"/>
<feature type="domain" description="PID" evidence="1">
    <location>
        <begin position="29"/>
        <end position="164"/>
    </location>
</feature>
<evidence type="ECO:0000259" key="1">
    <source>
        <dbReference type="PROSITE" id="PS01179"/>
    </source>
</evidence>